<organism evidence="1 2">
    <name type="scientific">Galerina marginata (strain CBS 339.88)</name>
    <dbReference type="NCBI Taxonomy" id="685588"/>
    <lineage>
        <taxon>Eukaryota</taxon>
        <taxon>Fungi</taxon>
        <taxon>Dikarya</taxon>
        <taxon>Basidiomycota</taxon>
        <taxon>Agaricomycotina</taxon>
        <taxon>Agaricomycetes</taxon>
        <taxon>Agaricomycetidae</taxon>
        <taxon>Agaricales</taxon>
        <taxon>Agaricineae</taxon>
        <taxon>Strophariaceae</taxon>
        <taxon>Galerina</taxon>
    </lineage>
</organism>
<gene>
    <name evidence="1" type="ORF">GALMADRAFT_245254</name>
</gene>
<name>A0A067T4Z0_GALM3</name>
<dbReference type="HOGENOM" id="CLU_2654676_0_0_1"/>
<protein>
    <submittedName>
        <fullName evidence="1">Uncharacterized protein</fullName>
    </submittedName>
</protein>
<dbReference type="AlphaFoldDB" id="A0A067T4Z0"/>
<evidence type="ECO:0000313" key="1">
    <source>
        <dbReference type="EMBL" id="KDR78206.1"/>
    </source>
</evidence>
<keyword evidence="2" id="KW-1185">Reference proteome</keyword>
<accession>A0A067T4Z0</accession>
<evidence type="ECO:0000313" key="2">
    <source>
        <dbReference type="Proteomes" id="UP000027222"/>
    </source>
</evidence>
<dbReference type="Proteomes" id="UP000027222">
    <property type="component" value="Unassembled WGS sequence"/>
</dbReference>
<sequence length="76" mass="8616">MVELDRLGDEKEDNEEGTITKEVEIAMVWIEIPAKDELSDEDIVEEINEDDEMAEVRSELDAPSRVVLAEEEPGVE</sequence>
<proteinExistence type="predicted"/>
<dbReference type="EMBL" id="KL142375">
    <property type="protein sequence ID" value="KDR78206.1"/>
    <property type="molecule type" value="Genomic_DNA"/>
</dbReference>
<reference evidence="2" key="1">
    <citation type="journal article" date="2014" name="Proc. Natl. Acad. Sci. U.S.A.">
        <title>Extensive sampling of basidiomycete genomes demonstrates inadequacy of the white-rot/brown-rot paradigm for wood decay fungi.</title>
        <authorList>
            <person name="Riley R."/>
            <person name="Salamov A.A."/>
            <person name="Brown D.W."/>
            <person name="Nagy L.G."/>
            <person name="Floudas D."/>
            <person name="Held B.W."/>
            <person name="Levasseur A."/>
            <person name="Lombard V."/>
            <person name="Morin E."/>
            <person name="Otillar R."/>
            <person name="Lindquist E.A."/>
            <person name="Sun H."/>
            <person name="LaButti K.M."/>
            <person name="Schmutz J."/>
            <person name="Jabbour D."/>
            <person name="Luo H."/>
            <person name="Baker S.E."/>
            <person name="Pisabarro A.G."/>
            <person name="Walton J.D."/>
            <person name="Blanchette R.A."/>
            <person name="Henrissat B."/>
            <person name="Martin F."/>
            <person name="Cullen D."/>
            <person name="Hibbett D.S."/>
            <person name="Grigoriev I.V."/>
        </authorList>
    </citation>
    <scope>NUCLEOTIDE SEQUENCE [LARGE SCALE GENOMIC DNA]</scope>
    <source>
        <strain evidence="2">CBS 339.88</strain>
    </source>
</reference>